<organism evidence="1 2">
    <name type="scientific">Triparma laevis f. inornata</name>
    <dbReference type="NCBI Taxonomy" id="1714386"/>
    <lineage>
        <taxon>Eukaryota</taxon>
        <taxon>Sar</taxon>
        <taxon>Stramenopiles</taxon>
        <taxon>Ochrophyta</taxon>
        <taxon>Bolidophyceae</taxon>
        <taxon>Parmales</taxon>
        <taxon>Triparmaceae</taxon>
        <taxon>Triparma</taxon>
    </lineage>
</organism>
<dbReference type="Proteomes" id="UP001162640">
    <property type="component" value="Unassembled WGS sequence"/>
</dbReference>
<evidence type="ECO:0000313" key="2">
    <source>
        <dbReference type="Proteomes" id="UP001162640"/>
    </source>
</evidence>
<proteinExistence type="predicted"/>
<protein>
    <submittedName>
        <fullName evidence="1">Uncharacterized protein</fullName>
    </submittedName>
</protein>
<accession>A0A9W7AJU6</accession>
<comment type="caution">
    <text evidence="1">The sequence shown here is derived from an EMBL/GenBank/DDBJ whole genome shotgun (WGS) entry which is preliminary data.</text>
</comment>
<dbReference type="EMBL" id="BLQM01000164">
    <property type="protein sequence ID" value="GMH71250.1"/>
    <property type="molecule type" value="Genomic_DNA"/>
</dbReference>
<sequence length="226" mass="26081">MSSFRPLLSSPLLTSIRSVHSNRQIKRLLPSHHPIHHRKPPPTKPLTPPALLASISSRYTDEIINPKNRLKKSTPFNPLSNPDKIAKLSNGFIPKPPKAIPEDSKVTWRIQRTEKEKGVGFYKIYTDYKSSSNRIYTTVTVCGDVVDFCRGFEAMILNGGLHSYHMSQKSDEFVLDPEFWEEVLKKKKARREWLEDVKPIGGGEFRVKVRGRWKKEIEEWIWGMGM</sequence>
<name>A0A9W7AJU6_9STRA</name>
<dbReference type="AlphaFoldDB" id="A0A9W7AJU6"/>
<gene>
    <name evidence="1" type="ORF">TL16_g05602</name>
</gene>
<reference evidence="2" key="1">
    <citation type="journal article" date="2023" name="Commun. Biol.">
        <title>Genome analysis of Parmales, the sister group of diatoms, reveals the evolutionary specialization of diatoms from phago-mixotrophs to photoautotrophs.</title>
        <authorList>
            <person name="Ban H."/>
            <person name="Sato S."/>
            <person name="Yoshikawa S."/>
            <person name="Yamada K."/>
            <person name="Nakamura Y."/>
            <person name="Ichinomiya M."/>
            <person name="Sato N."/>
            <person name="Blanc-Mathieu R."/>
            <person name="Endo H."/>
            <person name="Kuwata A."/>
            <person name="Ogata H."/>
        </authorList>
    </citation>
    <scope>NUCLEOTIDE SEQUENCE [LARGE SCALE GENOMIC DNA]</scope>
</reference>
<evidence type="ECO:0000313" key="1">
    <source>
        <dbReference type="EMBL" id="GMH71250.1"/>
    </source>
</evidence>